<evidence type="ECO:0000256" key="5">
    <source>
        <dbReference type="ARBA" id="ARBA00022679"/>
    </source>
</evidence>
<comment type="similarity">
    <text evidence="3 10">Belongs to the carbohydrate kinase PfkB family.</text>
</comment>
<evidence type="ECO:0000256" key="4">
    <source>
        <dbReference type="ARBA" id="ARBA00012119"/>
    </source>
</evidence>
<dbReference type="Gene3D" id="3.40.1190.20">
    <property type="match status" value="1"/>
</dbReference>
<protein>
    <recommendedName>
        <fullName evidence="4 10">Adenosine kinase</fullName>
        <shortName evidence="10">AK</shortName>
        <ecNumber evidence="4 10">2.7.1.20</ecNumber>
    </recommendedName>
    <alternativeName>
        <fullName evidence="10">Adenosine 5'-phosphotransferase</fullName>
    </alternativeName>
</protein>
<evidence type="ECO:0000256" key="6">
    <source>
        <dbReference type="ARBA" id="ARBA00022726"/>
    </source>
</evidence>
<gene>
    <name evidence="12" type="ORF">ILEXP_LOCUS15266</name>
</gene>
<dbReference type="PANTHER" id="PTHR45769:SF3">
    <property type="entry name" value="ADENOSINE KINASE"/>
    <property type="match status" value="1"/>
</dbReference>
<evidence type="ECO:0000313" key="13">
    <source>
        <dbReference type="Proteomes" id="UP001642360"/>
    </source>
</evidence>
<organism evidence="12 13">
    <name type="scientific">Ilex paraguariensis</name>
    <name type="common">yerba mate</name>
    <dbReference type="NCBI Taxonomy" id="185542"/>
    <lineage>
        <taxon>Eukaryota</taxon>
        <taxon>Viridiplantae</taxon>
        <taxon>Streptophyta</taxon>
        <taxon>Embryophyta</taxon>
        <taxon>Tracheophyta</taxon>
        <taxon>Spermatophyta</taxon>
        <taxon>Magnoliopsida</taxon>
        <taxon>eudicotyledons</taxon>
        <taxon>Gunneridae</taxon>
        <taxon>Pentapetalae</taxon>
        <taxon>asterids</taxon>
        <taxon>campanulids</taxon>
        <taxon>Aquifoliales</taxon>
        <taxon>Aquifoliaceae</taxon>
        <taxon>Ilex</taxon>
    </lineage>
</organism>
<evidence type="ECO:0000313" key="12">
    <source>
        <dbReference type="EMBL" id="CAK9147375.1"/>
    </source>
</evidence>
<reference evidence="12 13" key="1">
    <citation type="submission" date="2024-02" db="EMBL/GenBank/DDBJ databases">
        <authorList>
            <person name="Vignale AGUSTIN F."/>
            <person name="Sosa J E."/>
            <person name="Modenutti C."/>
        </authorList>
    </citation>
    <scope>NUCLEOTIDE SEQUENCE [LARGE SCALE GENOMIC DNA]</scope>
</reference>
<dbReference type="Proteomes" id="UP001642360">
    <property type="component" value="Unassembled WGS sequence"/>
</dbReference>
<keyword evidence="5 10" id="KW-0808">Transferase</keyword>
<proteinExistence type="inferred from homology"/>
<dbReference type="SUPFAM" id="SSF53613">
    <property type="entry name" value="Ribokinase-like"/>
    <property type="match status" value="1"/>
</dbReference>
<evidence type="ECO:0000256" key="10">
    <source>
        <dbReference type="RuleBase" id="RU368116"/>
    </source>
</evidence>
<name>A0ABC8RUX7_9AQUA</name>
<dbReference type="GO" id="GO:0004001">
    <property type="term" value="F:adenosine kinase activity"/>
    <property type="evidence" value="ECO:0007669"/>
    <property type="project" value="UniProtKB-UniRule"/>
</dbReference>
<feature type="domain" description="Carbohydrate kinase PfkB" evidence="11">
    <location>
        <begin position="1"/>
        <end position="47"/>
    </location>
</feature>
<keyword evidence="9 10" id="KW-0067">ATP-binding</keyword>
<dbReference type="Pfam" id="PF00294">
    <property type="entry name" value="PfkB"/>
    <property type="match status" value="1"/>
</dbReference>
<comment type="function">
    <text evidence="10">ATP dependent phosphorylation of adenosine and other related nucleoside analogs to monophosphate derivatives.</text>
</comment>
<dbReference type="InterPro" id="IPR011611">
    <property type="entry name" value="PfkB_dom"/>
</dbReference>
<dbReference type="AlphaFoldDB" id="A0ABC8RUX7"/>
<keyword evidence="8 10" id="KW-0418">Kinase</keyword>
<accession>A0ABC8RUX7</accession>
<dbReference type="EMBL" id="CAUOFW020001673">
    <property type="protein sequence ID" value="CAK9147375.1"/>
    <property type="molecule type" value="Genomic_DNA"/>
</dbReference>
<dbReference type="GO" id="GO:0006166">
    <property type="term" value="P:purine ribonucleoside salvage"/>
    <property type="evidence" value="ECO:0007669"/>
    <property type="project" value="UniProtKB-KW"/>
</dbReference>
<keyword evidence="13" id="KW-1185">Reference proteome</keyword>
<evidence type="ECO:0000256" key="2">
    <source>
        <dbReference type="ARBA" id="ARBA00004801"/>
    </source>
</evidence>
<comment type="pathway">
    <text evidence="2 10">Purine metabolism; AMP biosynthesis via salvage pathway; AMP from adenosine: step 1/1.</text>
</comment>
<dbReference type="EC" id="2.7.1.20" evidence="4 10"/>
<keyword evidence="6 10" id="KW-0660">Purine salvage</keyword>
<evidence type="ECO:0000256" key="7">
    <source>
        <dbReference type="ARBA" id="ARBA00022741"/>
    </source>
</evidence>
<comment type="cofactor">
    <cofactor evidence="1 10">
        <name>Mg(2+)</name>
        <dbReference type="ChEBI" id="CHEBI:18420"/>
    </cofactor>
</comment>
<evidence type="ECO:0000256" key="1">
    <source>
        <dbReference type="ARBA" id="ARBA00001946"/>
    </source>
</evidence>
<evidence type="ECO:0000259" key="11">
    <source>
        <dbReference type="Pfam" id="PF00294"/>
    </source>
</evidence>
<dbReference type="GO" id="GO:0044209">
    <property type="term" value="P:AMP salvage"/>
    <property type="evidence" value="ECO:0007669"/>
    <property type="project" value="UniProtKB-UniRule"/>
</dbReference>
<evidence type="ECO:0000256" key="9">
    <source>
        <dbReference type="ARBA" id="ARBA00022840"/>
    </source>
</evidence>
<sequence length="84" mass="8959">MGCIGKDKFGDEMKKNSTAAGVNVHYYEDESAPTGTCAVCVVGGERTKSKEKIQKLEANELIETSLNGDGMMVVFVTAKAGKLQ</sequence>
<dbReference type="GO" id="GO:0005524">
    <property type="term" value="F:ATP binding"/>
    <property type="evidence" value="ECO:0007669"/>
    <property type="project" value="UniProtKB-UniRule"/>
</dbReference>
<dbReference type="PANTHER" id="PTHR45769">
    <property type="entry name" value="ADENOSINE KINASE"/>
    <property type="match status" value="1"/>
</dbReference>
<evidence type="ECO:0000256" key="8">
    <source>
        <dbReference type="ARBA" id="ARBA00022777"/>
    </source>
</evidence>
<dbReference type="InterPro" id="IPR001805">
    <property type="entry name" value="Adenokinase"/>
</dbReference>
<comment type="caution">
    <text evidence="12">The sequence shown here is derived from an EMBL/GenBank/DDBJ whole genome shotgun (WGS) entry which is preliminary data.</text>
</comment>
<dbReference type="InterPro" id="IPR029056">
    <property type="entry name" value="Ribokinase-like"/>
</dbReference>
<evidence type="ECO:0000256" key="3">
    <source>
        <dbReference type="ARBA" id="ARBA00010688"/>
    </source>
</evidence>
<comment type="catalytic activity">
    <reaction evidence="10">
        <text>adenosine + ATP = AMP + ADP + H(+)</text>
        <dbReference type="Rhea" id="RHEA:20824"/>
        <dbReference type="ChEBI" id="CHEBI:15378"/>
        <dbReference type="ChEBI" id="CHEBI:16335"/>
        <dbReference type="ChEBI" id="CHEBI:30616"/>
        <dbReference type="ChEBI" id="CHEBI:456215"/>
        <dbReference type="ChEBI" id="CHEBI:456216"/>
        <dbReference type="EC" id="2.7.1.20"/>
    </reaction>
</comment>
<keyword evidence="7 10" id="KW-0547">Nucleotide-binding</keyword>
<keyword evidence="10" id="KW-0460">Magnesium</keyword>